<keyword evidence="4" id="KW-1185">Reference proteome</keyword>
<accession>A0ABS2U0X1</accession>
<dbReference type="EMBL" id="JADKYB010000020">
    <property type="protein sequence ID" value="MBM9508846.1"/>
    <property type="molecule type" value="Genomic_DNA"/>
</dbReference>
<evidence type="ECO:0000313" key="3">
    <source>
        <dbReference type="EMBL" id="MBM9508846.1"/>
    </source>
</evidence>
<organism evidence="3 4">
    <name type="scientific">Actinacidiphila acididurans</name>
    <dbReference type="NCBI Taxonomy" id="2784346"/>
    <lineage>
        <taxon>Bacteria</taxon>
        <taxon>Bacillati</taxon>
        <taxon>Actinomycetota</taxon>
        <taxon>Actinomycetes</taxon>
        <taxon>Kitasatosporales</taxon>
        <taxon>Streptomycetaceae</taxon>
        <taxon>Actinacidiphila</taxon>
    </lineage>
</organism>
<evidence type="ECO:0000256" key="1">
    <source>
        <dbReference type="SAM" id="MobiDB-lite"/>
    </source>
</evidence>
<sequence>MRATPGRTPIQWRKSSYSGGAEGSECVEVATDTPNVVPVRDSKDPHGPVLTFTADAWDSFLTALKQNELPTV</sequence>
<dbReference type="RefSeq" id="WP_205361254.1">
    <property type="nucleotide sequence ID" value="NZ_JADKYB010000020.1"/>
</dbReference>
<dbReference type="Pfam" id="PF04149">
    <property type="entry name" value="DUF397"/>
    <property type="match status" value="1"/>
</dbReference>
<evidence type="ECO:0000313" key="4">
    <source>
        <dbReference type="Proteomes" id="UP000749040"/>
    </source>
</evidence>
<gene>
    <name evidence="3" type="ORF">ITX44_30705</name>
</gene>
<protein>
    <submittedName>
        <fullName evidence="3">DUF397 domain-containing protein</fullName>
    </submittedName>
</protein>
<feature type="domain" description="DUF397" evidence="2">
    <location>
        <begin position="11"/>
        <end position="65"/>
    </location>
</feature>
<name>A0ABS2U0X1_9ACTN</name>
<feature type="region of interest" description="Disordered" evidence="1">
    <location>
        <begin position="1"/>
        <end position="23"/>
    </location>
</feature>
<dbReference type="Proteomes" id="UP000749040">
    <property type="component" value="Unassembled WGS sequence"/>
</dbReference>
<evidence type="ECO:0000259" key="2">
    <source>
        <dbReference type="Pfam" id="PF04149"/>
    </source>
</evidence>
<comment type="caution">
    <text evidence="3">The sequence shown here is derived from an EMBL/GenBank/DDBJ whole genome shotgun (WGS) entry which is preliminary data.</text>
</comment>
<reference evidence="3 4" key="1">
    <citation type="submission" date="2021-01" db="EMBL/GenBank/DDBJ databases">
        <title>Streptomyces acididurans sp. nov., isolated from a peat swamp forest soil.</title>
        <authorList>
            <person name="Chantavorakit T."/>
            <person name="Duangmal K."/>
        </authorList>
    </citation>
    <scope>NUCLEOTIDE SEQUENCE [LARGE SCALE GENOMIC DNA]</scope>
    <source>
        <strain evidence="3 4">KK5PA1</strain>
    </source>
</reference>
<dbReference type="InterPro" id="IPR007278">
    <property type="entry name" value="DUF397"/>
</dbReference>
<proteinExistence type="predicted"/>